<dbReference type="SUPFAM" id="SSF49464">
    <property type="entry name" value="Carboxypeptidase regulatory domain-like"/>
    <property type="match status" value="1"/>
</dbReference>
<dbReference type="InterPro" id="IPR039426">
    <property type="entry name" value="TonB-dep_rcpt-like"/>
</dbReference>
<evidence type="ECO:0000256" key="3">
    <source>
        <dbReference type="ARBA" id="ARBA00022452"/>
    </source>
</evidence>
<dbReference type="InterPro" id="IPR023996">
    <property type="entry name" value="TonB-dep_OMP_SusC/RagA"/>
</dbReference>
<dbReference type="Gene3D" id="2.170.130.10">
    <property type="entry name" value="TonB-dependent receptor, plug domain"/>
    <property type="match status" value="1"/>
</dbReference>
<keyword evidence="13" id="KW-1185">Reference proteome</keyword>
<dbReference type="InterPro" id="IPR008969">
    <property type="entry name" value="CarboxyPept-like_regulatory"/>
</dbReference>
<dbReference type="SUPFAM" id="SSF56935">
    <property type="entry name" value="Porins"/>
    <property type="match status" value="1"/>
</dbReference>
<keyword evidence="2 8" id="KW-0813">Transport</keyword>
<sequence>MRSFIFLFCATVFGFTSSGTLSQNVKIIIDENKEVSVDEVFDLIMDQTDITFIYKADMFKDFPKVSLKKGSVRVNHLLSQSLSQGDFNFDIKNDNTIIIRKNSIPINVQEIVVSGTVIDRNGMPIAGLSVYTTDAPTEDNSNVIRGTTTDFDGKFKLNVSIGDFIIVTGIGFQRAQTMVKSGETVYNFVLKEDVNELEEIVVTGYQKISRERSTGAFNVVPKEQIQNTATQNIGSVLQGIAPGIQVVEDADGNIDINDVVIRGVGSIDPNSSTAPLVVVDGFPIQGGFDTINPNDIESVTILKDAAAASIWGARAGNGVIVVVTKKSSRKGMNINFSSFIKMKPKMNLERNITRADSKTTLDFESTIWTPTGHGTQSIFFVSNNHPAMTLFDRNIVASSGRSYSQGARAYYDAWYGHITQAELNTKINRLSGINSFDDIEKYVLTAPIQNQYNLALSTSSDRSSTRVSALFNDNVNAFIGDENEQILINVNNQYKISDWLTFNFNGMLDNSRDENRGIGFGTVQNMSPYQNLINADGSYANVKHPIYDPKYLEYFGNNVVDLPYDDITYNPLRDARGTESVSKHTNYRINVGLNIKLLDGLVFKPSYQYEKFQTKNEIYRGPETSTVKFAVINGSEVANYDPVAGTIGPSNVPLGAILDGSSSESTGYTIRTLLNYDKTFNKHGISALAGYERISSTSKGLGGIRTYGFNRETNQFAVPSVTSWESLWGQGGVLDGRFFSQSDRRFVSYFGNAAYTYDNKYTVTGSARSDGANFIVEDKAMRFNPMWSVGLSWNAKNENFLKDVDFINSLKFRVTNGENGNLVGSSATTPTISVSQQPNFYTGVYTAFLQNLGNPELRWERINTLNFGLDFNIFNSKLYGSIDVYNKGSEDLIATIDVPSTTGLTYGTFNVGEMSNKGVELNLSSDILFSENVKLNTNLVFSHNNSEVTKLADFSIFPRALPQFPYVEGRPYNAVHSFVYGGMRDIPSQTKPYPTIIGENGVIYGMDENIGLNGEDGRDVLKYQGTLVAPTILGWNNTFNYQNFTFTTRFIGKFGHKFRRPTHDYTPTRNRGVYHKDLEGLVAGRHDEMGLPYLDPEWDLWSYRISWYVPYLNTIVEDASHIRLRQIYLSYDLPSNLLSKIGLSNLRLFAQAENLGNIWVANDYNIDPEYINGITRAPEKTFTLGLNIEF</sequence>
<evidence type="ECO:0000313" key="12">
    <source>
        <dbReference type="EMBL" id="GAA3573680.1"/>
    </source>
</evidence>
<gene>
    <name evidence="12" type="ORF">GCM10022395_23640</name>
</gene>
<name>A0ABP6XWJ3_9FLAO</name>
<evidence type="ECO:0000313" key="13">
    <source>
        <dbReference type="Proteomes" id="UP001500954"/>
    </source>
</evidence>
<comment type="subcellular location">
    <subcellularLocation>
        <location evidence="1 8">Cell outer membrane</location>
        <topology evidence="1 8">Multi-pass membrane protein</topology>
    </subcellularLocation>
</comment>
<feature type="domain" description="TonB-dependent receptor plug" evidence="11">
    <location>
        <begin position="211"/>
        <end position="319"/>
    </location>
</feature>
<keyword evidence="4 8" id="KW-0812">Transmembrane</keyword>
<keyword evidence="7 8" id="KW-0998">Cell outer membrane</keyword>
<comment type="caution">
    <text evidence="12">The sequence shown here is derived from an EMBL/GenBank/DDBJ whole genome shotgun (WGS) entry which is preliminary data.</text>
</comment>
<evidence type="ECO:0000259" key="10">
    <source>
        <dbReference type="Pfam" id="PF00593"/>
    </source>
</evidence>
<evidence type="ECO:0000256" key="9">
    <source>
        <dbReference type="RuleBase" id="RU003357"/>
    </source>
</evidence>
<dbReference type="InterPro" id="IPR037066">
    <property type="entry name" value="Plug_dom_sf"/>
</dbReference>
<evidence type="ECO:0000256" key="8">
    <source>
        <dbReference type="PROSITE-ProRule" id="PRU01360"/>
    </source>
</evidence>
<feature type="domain" description="TonB-dependent receptor-like beta-barrel" evidence="10">
    <location>
        <begin position="550"/>
        <end position="949"/>
    </location>
</feature>
<dbReference type="Pfam" id="PF07715">
    <property type="entry name" value="Plug"/>
    <property type="match status" value="1"/>
</dbReference>
<proteinExistence type="inferred from homology"/>
<dbReference type="Gene3D" id="2.40.170.20">
    <property type="entry name" value="TonB-dependent receptor, beta-barrel domain"/>
    <property type="match status" value="1"/>
</dbReference>
<dbReference type="InterPro" id="IPR012910">
    <property type="entry name" value="Plug_dom"/>
</dbReference>
<keyword evidence="3 8" id="KW-1134">Transmembrane beta strand</keyword>
<dbReference type="InterPro" id="IPR036942">
    <property type="entry name" value="Beta-barrel_TonB_sf"/>
</dbReference>
<dbReference type="Pfam" id="PF00593">
    <property type="entry name" value="TonB_dep_Rec_b-barrel"/>
    <property type="match status" value="1"/>
</dbReference>
<protein>
    <submittedName>
        <fullName evidence="12">SusC/RagA family TonB-linked outer membrane protein</fullName>
    </submittedName>
</protein>
<dbReference type="InterPro" id="IPR000531">
    <property type="entry name" value="Beta-barrel_TonB"/>
</dbReference>
<dbReference type="Pfam" id="PF13715">
    <property type="entry name" value="CarbopepD_reg_2"/>
    <property type="match status" value="1"/>
</dbReference>
<evidence type="ECO:0000256" key="4">
    <source>
        <dbReference type="ARBA" id="ARBA00022692"/>
    </source>
</evidence>
<dbReference type="Gene3D" id="2.60.40.1120">
    <property type="entry name" value="Carboxypeptidase-like, regulatory domain"/>
    <property type="match status" value="1"/>
</dbReference>
<accession>A0ABP6XWJ3</accession>
<organism evidence="12 13">
    <name type="scientific">Snuella lapsa</name>
    <dbReference type="NCBI Taxonomy" id="870481"/>
    <lineage>
        <taxon>Bacteria</taxon>
        <taxon>Pseudomonadati</taxon>
        <taxon>Bacteroidota</taxon>
        <taxon>Flavobacteriia</taxon>
        <taxon>Flavobacteriales</taxon>
        <taxon>Flavobacteriaceae</taxon>
        <taxon>Snuella</taxon>
    </lineage>
</organism>
<reference evidence="13" key="1">
    <citation type="journal article" date="2019" name="Int. J. Syst. Evol. Microbiol.">
        <title>The Global Catalogue of Microorganisms (GCM) 10K type strain sequencing project: providing services to taxonomists for standard genome sequencing and annotation.</title>
        <authorList>
            <consortium name="The Broad Institute Genomics Platform"/>
            <consortium name="The Broad Institute Genome Sequencing Center for Infectious Disease"/>
            <person name="Wu L."/>
            <person name="Ma J."/>
        </authorList>
    </citation>
    <scope>NUCLEOTIDE SEQUENCE [LARGE SCALE GENOMIC DNA]</scope>
    <source>
        <strain evidence="13">JCM 17111</strain>
    </source>
</reference>
<evidence type="ECO:0000259" key="11">
    <source>
        <dbReference type="Pfam" id="PF07715"/>
    </source>
</evidence>
<dbReference type="PROSITE" id="PS52016">
    <property type="entry name" value="TONB_DEPENDENT_REC_3"/>
    <property type="match status" value="1"/>
</dbReference>
<evidence type="ECO:0000256" key="2">
    <source>
        <dbReference type="ARBA" id="ARBA00022448"/>
    </source>
</evidence>
<dbReference type="Proteomes" id="UP001500954">
    <property type="component" value="Unassembled WGS sequence"/>
</dbReference>
<dbReference type="NCBIfam" id="TIGR04056">
    <property type="entry name" value="OMP_RagA_SusC"/>
    <property type="match status" value="1"/>
</dbReference>
<evidence type="ECO:0000256" key="7">
    <source>
        <dbReference type="ARBA" id="ARBA00023237"/>
    </source>
</evidence>
<dbReference type="NCBIfam" id="TIGR04057">
    <property type="entry name" value="SusC_RagA_signa"/>
    <property type="match status" value="1"/>
</dbReference>
<evidence type="ECO:0000256" key="5">
    <source>
        <dbReference type="ARBA" id="ARBA00023077"/>
    </source>
</evidence>
<keyword evidence="6 8" id="KW-0472">Membrane</keyword>
<evidence type="ECO:0000256" key="1">
    <source>
        <dbReference type="ARBA" id="ARBA00004571"/>
    </source>
</evidence>
<dbReference type="InterPro" id="IPR023997">
    <property type="entry name" value="TonB-dep_OMP_SusC/RagA_CS"/>
</dbReference>
<comment type="similarity">
    <text evidence="8 9">Belongs to the TonB-dependent receptor family.</text>
</comment>
<evidence type="ECO:0000256" key="6">
    <source>
        <dbReference type="ARBA" id="ARBA00023136"/>
    </source>
</evidence>
<dbReference type="EMBL" id="BAABCY010000065">
    <property type="protein sequence ID" value="GAA3573680.1"/>
    <property type="molecule type" value="Genomic_DNA"/>
</dbReference>
<keyword evidence="5 9" id="KW-0798">TonB box</keyword>